<protein>
    <submittedName>
        <fullName evidence="1">Uncharacterized protein</fullName>
    </submittedName>
</protein>
<reference evidence="1" key="1">
    <citation type="submission" date="2023-02" db="EMBL/GenBank/DDBJ databases">
        <title>Genome of toxic invasive species Heracleum sosnowskyi carries increased number of genes despite the absence of recent whole-genome duplications.</title>
        <authorList>
            <person name="Schelkunov M."/>
            <person name="Shtratnikova V."/>
            <person name="Makarenko M."/>
            <person name="Klepikova A."/>
            <person name="Omelchenko D."/>
            <person name="Novikova G."/>
            <person name="Obukhova E."/>
            <person name="Bogdanov V."/>
            <person name="Penin A."/>
            <person name="Logacheva M."/>
        </authorList>
    </citation>
    <scope>NUCLEOTIDE SEQUENCE</scope>
    <source>
        <strain evidence="1">Hsosn_3</strain>
        <tissue evidence="1">Leaf</tissue>
    </source>
</reference>
<proteinExistence type="predicted"/>
<organism evidence="1 2">
    <name type="scientific">Heracleum sosnowskyi</name>
    <dbReference type="NCBI Taxonomy" id="360622"/>
    <lineage>
        <taxon>Eukaryota</taxon>
        <taxon>Viridiplantae</taxon>
        <taxon>Streptophyta</taxon>
        <taxon>Embryophyta</taxon>
        <taxon>Tracheophyta</taxon>
        <taxon>Spermatophyta</taxon>
        <taxon>Magnoliopsida</taxon>
        <taxon>eudicotyledons</taxon>
        <taxon>Gunneridae</taxon>
        <taxon>Pentapetalae</taxon>
        <taxon>asterids</taxon>
        <taxon>campanulids</taxon>
        <taxon>Apiales</taxon>
        <taxon>Apiaceae</taxon>
        <taxon>Apioideae</taxon>
        <taxon>apioid superclade</taxon>
        <taxon>Tordylieae</taxon>
        <taxon>Tordyliinae</taxon>
        <taxon>Heracleum</taxon>
    </lineage>
</organism>
<evidence type="ECO:0000313" key="1">
    <source>
        <dbReference type="EMBL" id="KAK1355873.1"/>
    </source>
</evidence>
<sequence length="109" mass="13016">MKEKMSTMMDEDEDEDMKHCLTLRIWSLNTAMRGTLNDEHFQKGQQVDEWLREVNCTSLNELLELLYLSQLNPFQEEQMFSACIAGRRFLILNFLKDPEKRRKMIILLS</sequence>
<accession>A0AAD8GXP2</accession>
<comment type="caution">
    <text evidence="1">The sequence shown here is derived from an EMBL/GenBank/DDBJ whole genome shotgun (WGS) entry which is preliminary data.</text>
</comment>
<evidence type="ECO:0000313" key="2">
    <source>
        <dbReference type="Proteomes" id="UP001237642"/>
    </source>
</evidence>
<keyword evidence="2" id="KW-1185">Reference proteome</keyword>
<dbReference type="EMBL" id="JAUIZM010000011">
    <property type="protein sequence ID" value="KAK1355873.1"/>
    <property type="molecule type" value="Genomic_DNA"/>
</dbReference>
<gene>
    <name evidence="1" type="ORF">POM88_049129</name>
</gene>
<name>A0AAD8GXP2_9APIA</name>
<dbReference type="AlphaFoldDB" id="A0AAD8GXP2"/>
<dbReference type="Proteomes" id="UP001237642">
    <property type="component" value="Unassembled WGS sequence"/>
</dbReference>
<reference evidence="1" key="2">
    <citation type="submission" date="2023-05" db="EMBL/GenBank/DDBJ databases">
        <authorList>
            <person name="Schelkunov M.I."/>
        </authorList>
    </citation>
    <scope>NUCLEOTIDE SEQUENCE</scope>
    <source>
        <strain evidence="1">Hsosn_3</strain>
        <tissue evidence="1">Leaf</tissue>
    </source>
</reference>